<dbReference type="EMBL" id="JBHRSU010000021">
    <property type="protein sequence ID" value="MFC3100614.1"/>
    <property type="molecule type" value="Genomic_DNA"/>
</dbReference>
<comment type="caution">
    <text evidence="5">The sequence shown here is derived from an EMBL/GenBank/DDBJ whole genome shotgun (WGS) entry which is preliminary data.</text>
</comment>
<evidence type="ECO:0000256" key="2">
    <source>
        <dbReference type="PROSITE-ProRule" id="PRU00335"/>
    </source>
</evidence>
<dbReference type="InterPro" id="IPR009057">
    <property type="entry name" value="Homeodomain-like_sf"/>
</dbReference>
<feature type="compositionally biased region" description="Basic residues" evidence="3">
    <location>
        <begin position="24"/>
        <end position="34"/>
    </location>
</feature>
<dbReference type="Gene3D" id="1.10.357.10">
    <property type="entry name" value="Tetracycline Repressor, domain 2"/>
    <property type="match status" value="1"/>
</dbReference>
<dbReference type="InterPro" id="IPR050109">
    <property type="entry name" value="HTH-type_TetR-like_transc_reg"/>
</dbReference>
<dbReference type="InterPro" id="IPR001647">
    <property type="entry name" value="HTH_TetR"/>
</dbReference>
<organism evidence="5 6">
    <name type="scientific">Alteraurantiacibacter lauratis</name>
    <dbReference type="NCBI Taxonomy" id="2054627"/>
    <lineage>
        <taxon>Bacteria</taxon>
        <taxon>Pseudomonadati</taxon>
        <taxon>Pseudomonadota</taxon>
        <taxon>Alphaproteobacteria</taxon>
        <taxon>Sphingomonadales</taxon>
        <taxon>Erythrobacteraceae</taxon>
        <taxon>Alteraurantiacibacter</taxon>
    </lineage>
</organism>
<keyword evidence="1 2" id="KW-0238">DNA-binding</keyword>
<feature type="region of interest" description="Disordered" evidence="3">
    <location>
        <begin position="1"/>
        <end position="41"/>
    </location>
</feature>
<dbReference type="PANTHER" id="PTHR30055:SF235">
    <property type="entry name" value="TRANSCRIPTIONAL REGULATORY PROTEIN"/>
    <property type="match status" value="1"/>
</dbReference>
<proteinExistence type="predicted"/>
<name>A0ABV7ED08_9SPHN</name>
<evidence type="ECO:0000256" key="3">
    <source>
        <dbReference type="SAM" id="MobiDB-lite"/>
    </source>
</evidence>
<accession>A0ABV7ED08</accession>
<sequence>MTKRQMPDEQIDVEKTANGSEKAGKRRSGRKPGRPKKDGGLKERILDEAELAFAKTGFAGTSTRDIAKQANVNQGLIRYYFESKEQLYKDVFHRRGEELAGRRHVLLDRLLASKPDYTVEDVIRAYLEPQWDLKYSNASGAAFVTLQARIHAEKDEQSLALRREIYDAPVKRYIGALVPLLPHLSREVVSLRMAFLVGTYLFMLNDLGRIEDLSQGKVIDLGKEEMLDNLVLFLAAGLRADSPE</sequence>
<dbReference type="Proteomes" id="UP001595378">
    <property type="component" value="Unassembled WGS sequence"/>
</dbReference>
<dbReference type="Pfam" id="PF17939">
    <property type="entry name" value="TetR_C_30"/>
    <property type="match status" value="1"/>
</dbReference>
<evidence type="ECO:0000313" key="6">
    <source>
        <dbReference type="Proteomes" id="UP001595378"/>
    </source>
</evidence>
<dbReference type="InterPro" id="IPR036271">
    <property type="entry name" value="Tet_transcr_reg_TetR-rel_C_sf"/>
</dbReference>
<protein>
    <submittedName>
        <fullName evidence="5">TetR/AcrR family transcriptional regulator</fullName>
    </submittedName>
</protein>
<dbReference type="Pfam" id="PF00440">
    <property type="entry name" value="TetR_N"/>
    <property type="match status" value="1"/>
</dbReference>
<dbReference type="SUPFAM" id="SSF46689">
    <property type="entry name" value="Homeodomain-like"/>
    <property type="match status" value="1"/>
</dbReference>
<reference evidence="6" key="1">
    <citation type="journal article" date="2019" name="Int. J. Syst. Evol. Microbiol.">
        <title>The Global Catalogue of Microorganisms (GCM) 10K type strain sequencing project: providing services to taxonomists for standard genome sequencing and annotation.</title>
        <authorList>
            <consortium name="The Broad Institute Genomics Platform"/>
            <consortium name="The Broad Institute Genome Sequencing Center for Infectious Disease"/>
            <person name="Wu L."/>
            <person name="Ma J."/>
        </authorList>
    </citation>
    <scope>NUCLEOTIDE SEQUENCE [LARGE SCALE GENOMIC DNA]</scope>
    <source>
        <strain evidence="6">KCTC 52606</strain>
    </source>
</reference>
<feature type="domain" description="HTH tetR-type" evidence="4">
    <location>
        <begin position="39"/>
        <end position="99"/>
    </location>
</feature>
<dbReference type="PANTHER" id="PTHR30055">
    <property type="entry name" value="HTH-TYPE TRANSCRIPTIONAL REGULATOR RUTR"/>
    <property type="match status" value="1"/>
</dbReference>
<dbReference type="InterPro" id="IPR041586">
    <property type="entry name" value="PsrA_TetR_C"/>
</dbReference>
<keyword evidence="6" id="KW-1185">Reference proteome</keyword>
<evidence type="ECO:0000313" key="5">
    <source>
        <dbReference type="EMBL" id="MFC3100614.1"/>
    </source>
</evidence>
<feature type="DNA-binding region" description="H-T-H motif" evidence="2">
    <location>
        <begin position="62"/>
        <end position="81"/>
    </location>
</feature>
<gene>
    <name evidence="5" type="ORF">ACFODK_06925</name>
</gene>
<evidence type="ECO:0000256" key="1">
    <source>
        <dbReference type="ARBA" id="ARBA00023125"/>
    </source>
</evidence>
<dbReference type="SUPFAM" id="SSF48498">
    <property type="entry name" value="Tetracyclin repressor-like, C-terminal domain"/>
    <property type="match status" value="1"/>
</dbReference>
<dbReference type="InterPro" id="IPR023772">
    <property type="entry name" value="DNA-bd_HTH_TetR-type_CS"/>
</dbReference>
<evidence type="ECO:0000259" key="4">
    <source>
        <dbReference type="PROSITE" id="PS50977"/>
    </source>
</evidence>
<dbReference type="PRINTS" id="PR00455">
    <property type="entry name" value="HTHTETR"/>
</dbReference>
<dbReference type="PROSITE" id="PS01081">
    <property type="entry name" value="HTH_TETR_1"/>
    <property type="match status" value="1"/>
</dbReference>
<dbReference type="PROSITE" id="PS50977">
    <property type="entry name" value="HTH_TETR_2"/>
    <property type="match status" value="1"/>
</dbReference>